<evidence type="ECO:0000313" key="13">
    <source>
        <dbReference type="EMBL" id="MPQ44836.1"/>
    </source>
</evidence>
<dbReference type="EMBL" id="WHJC01000332">
    <property type="protein sequence ID" value="MPQ44836.1"/>
    <property type="molecule type" value="Genomic_DNA"/>
</dbReference>
<sequence length="508" mass="58886">MYKVMLADDENLILQGIFNIIDWDKLGLEVIHLATNGEDALNKFKKEPVDIVITDINMPKITGLELLKEIKNINKKVKFIILSGYDDFSYAKEGIELGVENYILKPVDEEELERTLIKTVNKLKTENEKEKTIFMKNNFLSKLIKGKASKEELDALNDKISLHLNENMYSLAIIRFKERFIDHNVLHNIIDLIKKQSSNSFEIISNLENQIVLINSWSKEMTTKELKEYYNNLKENIIKQLSLDVFISIGDSTKELFNINESYNSAKELNQYVLTLGFNNCVNKNSVCNLENKNINFIKELDELNKVIIEKNLNSVEKYIDSIFDSKRKLTPKQIYDVSVKILFLIDKVANEFKLERPYSGKSLSGEIVSLCEEHSTEDIKALLISEINEVIELMNPTTIKYSPVVQQIISYVNENYYEEVSLKTLAQKYNINTSYLGQVFTKEVGCSFSEYLNKTKNMKAKDLILNTNLKINDIARQVGYLDTSYFYRKFKKYYGVCPSTLRTIKNY</sequence>
<dbReference type="Pfam" id="PF00072">
    <property type="entry name" value="Response_reg"/>
    <property type="match status" value="1"/>
</dbReference>
<dbReference type="CDD" id="cd17536">
    <property type="entry name" value="REC_YesN-like"/>
    <property type="match status" value="1"/>
</dbReference>
<comment type="caution">
    <text evidence="13">The sequence shown here is derived from an EMBL/GenBank/DDBJ whole genome shotgun (WGS) entry which is preliminary data.</text>
</comment>
<evidence type="ECO:0000256" key="6">
    <source>
        <dbReference type="ARBA" id="ARBA00023015"/>
    </source>
</evidence>
<keyword evidence="3" id="KW-0963">Cytoplasm</keyword>
<evidence type="ECO:0000259" key="12">
    <source>
        <dbReference type="PROSITE" id="PS50110"/>
    </source>
</evidence>
<evidence type="ECO:0000256" key="1">
    <source>
        <dbReference type="ARBA" id="ARBA00004496"/>
    </source>
</evidence>
<keyword evidence="4 10" id="KW-0597">Phosphoprotein</keyword>
<dbReference type="Gene3D" id="3.40.50.2300">
    <property type="match status" value="1"/>
</dbReference>
<dbReference type="InterPro" id="IPR051552">
    <property type="entry name" value="HptR"/>
</dbReference>
<evidence type="ECO:0000313" key="14">
    <source>
        <dbReference type="Proteomes" id="UP000430345"/>
    </source>
</evidence>
<dbReference type="GO" id="GO:0005737">
    <property type="term" value="C:cytoplasm"/>
    <property type="evidence" value="ECO:0007669"/>
    <property type="project" value="UniProtKB-SubCell"/>
</dbReference>
<comment type="subcellular location">
    <subcellularLocation>
        <location evidence="1">Cytoplasm</location>
    </subcellularLocation>
</comment>
<evidence type="ECO:0000256" key="8">
    <source>
        <dbReference type="ARBA" id="ARBA00023163"/>
    </source>
</evidence>
<dbReference type="SMART" id="SM00342">
    <property type="entry name" value="HTH_ARAC"/>
    <property type="match status" value="1"/>
</dbReference>
<evidence type="ECO:0000259" key="11">
    <source>
        <dbReference type="PROSITE" id="PS01124"/>
    </source>
</evidence>
<keyword evidence="5" id="KW-0902">Two-component regulatory system</keyword>
<proteinExistence type="predicted"/>
<dbReference type="OrthoDB" id="9794370at2"/>
<evidence type="ECO:0000256" key="5">
    <source>
        <dbReference type="ARBA" id="ARBA00023012"/>
    </source>
</evidence>
<dbReference type="InterPro" id="IPR009057">
    <property type="entry name" value="Homeodomain-like_sf"/>
</dbReference>
<dbReference type="GO" id="GO:0043565">
    <property type="term" value="F:sequence-specific DNA binding"/>
    <property type="evidence" value="ECO:0007669"/>
    <property type="project" value="InterPro"/>
</dbReference>
<dbReference type="InterPro" id="IPR018060">
    <property type="entry name" value="HTH_AraC"/>
</dbReference>
<organism evidence="13 14">
    <name type="scientific">Clostridium tarantellae</name>
    <dbReference type="NCBI Taxonomy" id="39493"/>
    <lineage>
        <taxon>Bacteria</taxon>
        <taxon>Bacillati</taxon>
        <taxon>Bacillota</taxon>
        <taxon>Clostridia</taxon>
        <taxon>Eubacteriales</taxon>
        <taxon>Clostridiaceae</taxon>
        <taxon>Clostridium</taxon>
    </lineage>
</organism>
<comment type="function">
    <text evidence="9">May play the central regulatory role in sporulation. It may be an element of the effector pathway responsible for the activation of sporulation genes in response to nutritional stress. Spo0A may act in concert with spo0H (a sigma factor) to control the expression of some genes that are critical to the sporulation process.</text>
</comment>
<dbReference type="PROSITE" id="PS01124">
    <property type="entry name" value="HTH_ARAC_FAMILY_2"/>
    <property type="match status" value="1"/>
</dbReference>
<dbReference type="InterPro" id="IPR001789">
    <property type="entry name" value="Sig_transdc_resp-reg_receiver"/>
</dbReference>
<dbReference type="SMART" id="SM00448">
    <property type="entry name" value="REC"/>
    <property type="match status" value="1"/>
</dbReference>
<keyword evidence="7" id="KW-0238">DNA-binding</keyword>
<dbReference type="AlphaFoldDB" id="A0A6I1MMW9"/>
<evidence type="ECO:0000256" key="3">
    <source>
        <dbReference type="ARBA" id="ARBA00022490"/>
    </source>
</evidence>
<dbReference type="RefSeq" id="WP_152891651.1">
    <property type="nucleotide sequence ID" value="NZ_WHJC01000332.1"/>
</dbReference>
<reference evidence="13 14" key="1">
    <citation type="submission" date="2019-10" db="EMBL/GenBank/DDBJ databases">
        <title>The Genome Sequence of Clostridium tarantellae Isolated from Fish Brain.</title>
        <authorList>
            <person name="Bano L."/>
            <person name="Kiel M."/>
            <person name="Sales G."/>
            <person name="Doxey A.C."/>
            <person name="Mansfield M.J."/>
            <person name="Schiavone M."/>
            <person name="Rossetto O."/>
            <person name="Pirazzini M."/>
            <person name="Dobrindt U."/>
            <person name="Montecucco C."/>
        </authorList>
    </citation>
    <scope>NUCLEOTIDE SEQUENCE [LARGE SCALE GENOMIC DNA]</scope>
    <source>
        <strain evidence="13 14">DSM 3997</strain>
    </source>
</reference>
<feature type="modified residue" description="4-aspartylphosphate" evidence="10">
    <location>
        <position position="55"/>
    </location>
</feature>
<dbReference type="PRINTS" id="PR00032">
    <property type="entry name" value="HTHARAC"/>
</dbReference>
<dbReference type="PROSITE" id="PS50110">
    <property type="entry name" value="RESPONSE_REGULATORY"/>
    <property type="match status" value="1"/>
</dbReference>
<dbReference type="GO" id="GO:0000160">
    <property type="term" value="P:phosphorelay signal transduction system"/>
    <property type="evidence" value="ECO:0007669"/>
    <property type="project" value="UniProtKB-KW"/>
</dbReference>
<name>A0A6I1MMW9_9CLOT</name>
<evidence type="ECO:0000256" key="7">
    <source>
        <dbReference type="ARBA" id="ARBA00023125"/>
    </source>
</evidence>
<evidence type="ECO:0000256" key="4">
    <source>
        <dbReference type="ARBA" id="ARBA00022553"/>
    </source>
</evidence>
<dbReference type="InterPro" id="IPR011006">
    <property type="entry name" value="CheY-like_superfamily"/>
</dbReference>
<dbReference type="GO" id="GO:0003700">
    <property type="term" value="F:DNA-binding transcription factor activity"/>
    <property type="evidence" value="ECO:0007669"/>
    <property type="project" value="InterPro"/>
</dbReference>
<dbReference type="PANTHER" id="PTHR42713">
    <property type="entry name" value="HISTIDINE KINASE-RELATED"/>
    <property type="match status" value="1"/>
</dbReference>
<dbReference type="Proteomes" id="UP000430345">
    <property type="component" value="Unassembled WGS sequence"/>
</dbReference>
<dbReference type="SUPFAM" id="SSF46689">
    <property type="entry name" value="Homeodomain-like"/>
    <property type="match status" value="2"/>
</dbReference>
<keyword evidence="8" id="KW-0804">Transcription</keyword>
<feature type="domain" description="HTH araC/xylS-type" evidence="11">
    <location>
        <begin position="407"/>
        <end position="505"/>
    </location>
</feature>
<protein>
    <recommendedName>
        <fullName evidence="2">Stage 0 sporulation protein A homolog</fullName>
    </recommendedName>
</protein>
<keyword evidence="14" id="KW-1185">Reference proteome</keyword>
<evidence type="ECO:0000256" key="2">
    <source>
        <dbReference type="ARBA" id="ARBA00018672"/>
    </source>
</evidence>
<feature type="domain" description="Response regulatory" evidence="12">
    <location>
        <begin position="3"/>
        <end position="120"/>
    </location>
</feature>
<keyword evidence="6" id="KW-0805">Transcription regulation</keyword>
<dbReference type="Pfam" id="PF12833">
    <property type="entry name" value="HTH_18"/>
    <property type="match status" value="1"/>
</dbReference>
<dbReference type="SUPFAM" id="SSF52172">
    <property type="entry name" value="CheY-like"/>
    <property type="match status" value="1"/>
</dbReference>
<evidence type="ECO:0000256" key="10">
    <source>
        <dbReference type="PROSITE-ProRule" id="PRU00169"/>
    </source>
</evidence>
<dbReference type="PANTHER" id="PTHR42713:SF3">
    <property type="entry name" value="TRANSCRIPTIONAL REGULATORY PROTEIN HPTR"/>
    <property type="match status" value="1"/>
</dbReference>
<accession>A0A6I1MMW9</accession>
<gene>
    <name evidence="13" type="ORF">GBZ86_13935</name>
</gene>
<evidence type="ECO:0000256" key="9">
    <source>
        <dbReference type="ARBA" id="ARBA00024867"/>
    </source>
</evidence>
<dbReference type="InterPro" id="IPR020449">
    <property type="entry name" value="Tscrpt_reg_AraC-type_HTH"/>
</dbReference>
<dbReference type="Gene3D" id="1.10.10.60">
    <property type="entry name" value="Homeodomain-like"/>
    <property type="match status" value="2"/>
</dbReference>